<comment type="caution">
    <text evidence="2">The sequence shown here is derived from an EMBL/GenBank/DDBJ whole genome shotgun (WGS) entry which is preliminary data.</text>
</comment>
<dbReference type="Proteomes" id="UP001487740">
    <property type="component" value="Unassembled WGS sequence"/>
</dbReference>
<evidence type="ECO:0000313" key="3">
    <source>
        <dbReference type="Proteomes" id="UP001487740"/>
    </source>
</evidence>
<keyword evidence="1" id="KW-0732">Signal</keyword>
<evidence type="ECO:0000313" key="2">
    <source>
        <dbReference type="EMBL" id="KAK8396515.1"/>
    </source>
</evidence>
<proteinExistence type="predicted"/>
<reference evidence="2 3" key="1">
    <citation type="submission" date="2023-03" db="EMBL/GenBank/DDBJ databases">
        <title>High-quality genome of Scylla paramamosain provides insights in environmental adaptation.</title>
        <authorList>
            <person name="Zhang L."/>
        </authorList>
    </citation>
    <scope>NUCLEOTIDE SEQUENCE [LARGE SCALE GENOMIC DNA]</scope>
    <source>
        <strain evidence="2">LZ_2023a</strain>
        <tissue evidence="2">Muscle</tissue>
    </source>
</reference>
<name>A0AAW0U9X4_SCYPA</name>
<dbReference type="EMBL" id="JARAKH010000016">
    <property type="protein sequence ID" value="KAK8396515.1"/>
    <property type="molecule type" value="Genomic_DNA"/>
</dbReference>
<feature type="signal peptide" evidence="1">
    <location>
        <begin position="1"/>
        <end position="24"/>
    </location>
</feature>
<keyword evidence="3" id="KW-1185">Reference proteome</keyword>
<gene>
    <name evidence="2" type="ORF">O3P69_005515</name>
</gene>
<evidence type="ECO:0000256" key="1">
    <source>
        <dbReference type="SAM" id="SignalP"/>
    </source>
</evidence>
<feature type="chain" id="PRO_5043810725" evidence="1">
    <location>
        <begin position="25"/>
        <end position="127"/>
    </location>
</feature>
<protein>
    <submittedName>
        <fullName evidence="2">Uncharacterized protein</fullName>
    </submittedName>
</protein>
<dbReference type="PROSITE" id="PS51257">
    <property type="entry name" value="PROKAR_LIPOPROTEIN"/>
    <property type="match status" value="1"/>
</dbReference>
<sequence>MERRSVLLLVAVVVVAGLAGSVGASCPDGFQLFPHGACVKLFTWGSSQFFPSWDGASEDCKKEEDTAILDPHIRPGGLLGRLPFLCRCKEDGVRAGAGSVEQSCPLIHTCGSQVNQQNQLPTHSSSP</sequence>
<accession>A0AAW0U9X4</accession>
<organism evidence="2 3">
    <name type="scientific">Scylla paramamosain</name>
    <name type="common">Mud crab</name>
    <dbReference type="NCBI Taxonomy" id="85552"/>
    <lineage>
        <taxon>Eukaryota</taxon>
        <taxon>Metazoa</taxon>
        <taxon>Ecdysozoa</taxon>
        <taxon>Arthropoda</taxon>
        <taxon>Crustacea</taxon>
        <taxon>Multicrustacea</taxon>
        <taxon>Malacostraca</taxon>
        <taxon>Eumalacostraca</taxon>
        <taxon>Eucarida</taxon>
        <taxon>Decapoda</taxon>
        <taxon>Pleocyemata</taxon>
        <taxon>Brachyura</taxon>
        <taxon>Eubrachyura</taxon>
        <taxon>Portunoidea</taxon>
        <taxon>Portunidae</taxon>
        <taxon>Portuninae</taxon>
        <taxon>Scylla</taxon>
    </lineage>
</organism>
<dbReference type="AlphaFoldDB" id="A0AAW0U9X4"/>